<dbReference type="InterPro" id="IPR013761">
    <property type="entry name" value="SAM/pointed_sf"/>
</dbReference>
<keyword evidence="3 4" id="KW-0175">Coiled coil</keyword>
<feature type="domain" description="SAM" evidence="6">
    <location>
        <begin position="440"/>
        <end position="504"/>
    </location>
</feature>
<dbReference type="AlphaFoldDB" id="A0A8C4NW39"/>
<keyword evidence="8" id="KW-1185">Reference proteome</keyword>
<dbReference type="FunFam" id="1.10.150.50:FF:000007">
    <property type="entry name" value="Liprin-beta-1 isoform 1"/>
    <property type="match status" value="1"/>
</dbReference>
<dbReference type="CDD" id="cd09569">
    <property type="entry name" value="SAM_liprin-beta1_2_repeat3"/>
    <property type="match status" value="1"/>
</dbReference>
<dbReference type="InterPro" id="IPR037619">
    <property type="entry name" value="LIPB1/2_SAM_3rd"/>
</dbReference>
<feature type="compositionally biased region" description="Polar residues" evidence="5">
    <location>
        <begin position="314"/>
        <end position="323"/>
    </location>
</feature>
<evidence type="ECO:0000259" key="6">
    <source>
        <dbReference type="PROSITE" id="PS50105"/>
    </source>
</evidence>
<organism evidence="7 8">
    <name type="scientific">Dicentrarchus labrax</name>
    <name type="common">European seabass</name>
    <name type="synonym">Morone labrax</name>
    <dbReference type="NCBI Taxonomy" id="13489"/>
    <lineage>
        <taxon>Eukaryota</taxon>
        <taxon>Metazoa</taxon>
        <taxon>Chordata</taxon>
        <taxon>Craniata</taxon>
        <taxon>Vertebrata</taxon>
        <taxon>Euteleostomi</taxon>
        <taxon>Actinopterygii</taxon>
        <taxon>Neopterygii</taxon>
        <taxon>Teleostei</taxon>
        <taxon>Neoteleostei</taxon>
        <taxon>Acanthomorphata</taxon>
        <taxon>Eupercaria</taxon>
        <taxon>Moronidae</taxon>
        <taxon>Dicentrarchus</taxon>
    </lineage>
</organism>
<dbReference type="PROSITE" id="PS50105">
    <property type="entry name" value="SAM_DOMAIN"/>
    <property type="match status" value="1"/>
</dbReference>
<evidence type="ECO:0000313" key="8">
    <source>
        <dbReference type="Proteomes" id="UP000694389"/>
    </source>
</evidence>
<dbReference type="InterPro" id="IPR037617">
    <property type="entry name" value="LIPB1/2_SAM_1"/>
</dbReference>
<dbReference type="InterPro" id="IPR001660">
    <property type="entry name" value="SAM"/>
</dbReference>
<accession>A0A8C4NW39</accession>
<sequence>MMSDASEMLAAALEQMDGIIAGSKAMDYSNGLFDCQSPTSPFLGGLRVLHLLEDLRGALELMDNEERDNLRCQIPDSTAEGLAEWLHGRLTNGHGSQAVYQERLSRLESDKECLILQVSVLTDQVEVQGEKIRDLDTCLEHHREKLNATEELLQQELLNRSALETQKLELMTEVSSLKLKLTAVERDHRENEGLYQEVTDLRFRVTDIENERLQCEKKLKATKVSVCRSLQLHRAPVASLYLVSAGCSIRAMGRETKPPTSIKHLFVFSDTEVLKMKRVLESLASSNDEKVRCDVMLWSLAAKNKAGPGFSPPTKANTASDDSFGTKKARSSFGRGFFKLRAGKQTASTPNLDRTRSASAPALAETDRKGTEHLDLAGVPPRKSHDGAPLPSSPETKKKSKGFRKFFGRWSSGGAESEPQPALDSAGHVNLNTNVPFSRWSKDEVCAWLHEQGLGLYVAQCHSWIKSGQTLLQASQHDLEKELCMKQPLHRKKLQLALQALGSEEDDFKGKLDHNWVTRWLDDIGLPQYKSHFDEARIKFKIFYVDDLLSLKVGSVLHHLSIKRAVQVLRLNSYEPNCLRRRPSDENNITPAEISQWTNHRVMEWLRSVDLAEYAPNLRGSGVHGGLMVLEPRFNVEALALLLNIPPNKTLLRRHLATHFHLLIGSEAQRLKQDCLENPDYTVLTATAKVKPRRMSFGGFGTLRKKRQDDGEEYVCPMNVEMPKSSSFQRGVQIYEENLDHLEQMEDSEGTVRQIGAFSEGINNLTIMLKDDEFFHEVAVCPPEVNGTETENYGV</sequence>
<dbReference type="PANTHER" id="PTHR12587">
    <property type="entry name" value="LAR INTERACTING PROTEIN LIP -RELATED PROTEIN"/>
    <property type="match status" value="1"/>
</dbReference>
<name>A0A8C4NW39_DICLA</name>
<dbReference type="GO" id="GO:0007528">
    <property type="term" value="P:neuromuscular junction development"/>
    <property type="evidence" value="ECO:0007669"/>
    <property type="project" value="TreeGrafter"/>
</dbReference>
<proteinExistence type="inferred from homology"/>
<reference evidence="7" key="2">
    <citation type="submission" date="2025-09" db="UniProtKB">
        <authorList>
            <consortium name="Ensembl"/>
        </authorList>
    </citation>
    <scope>IDENTIFICATION</scope>
</reference>
<feature type="region of interest" description="Disordered" evidence="5">
    <location>
        <begin position="306"/>
        <end position="327"/>
    </location>
</feature>
<protein>
    <recommendedName>
        <fullName evidence="6">SAM domain-containing protein</fullName>
    </recommendedName>
</protein>
<dbReference type="GeneTree" id="ENSGT01050000244951"/>
<evidence type="ECO:0000313" key="7">
    <source>
        <dbReference type="Ensembl" id="ENSDLAP00005051711.2"/>
    </source>
</evidence>
<evidence type="ECO:0000256" key="1">
    <source>
        <dbReference type="ARBA" id="ARBA00007547"/>
    </source>
</evidence>
<evidence type="ECO:0000256" key="4">
    <source>
        <dbReference type="SAM" id="Coils"/>
    </source>
</evidence>
<dbReference type="Pfam" id="PF26022">
    <property type="entry name" value="CC_Liprin_beta"/>
    <property type="match status" value="1"/>
</dbReference>
<dbReference type="Ensembl" id="ENSDLAT00005055051.2">
    <property type="protein sequence ID" value="ENSDLAP00005051711.2"/>
    <property type="gene ID" value="ENSDLAG00005022300.2"/>
</dbReference>
<dbReference type="Pfam" id="PF07647">
    <property type="entry name" value="SAM_2"/>
    <property type="match status" value="1"/>
</dbReference>
<dbReference type="Pfam" id="PF00536">
    <property type="entry name" value="SAM_1"/>
    <property type="match status" value="2"/>
</dbReference>
<evidence type="ECO:0000256" key="2">
    <source>
        <dbReference type="ARBA" id="ARBA00022737"/>
    </source>
</evidence>
<gene>
    <name evidence="7" type="primary">LOC127359283</name>
</gene>
<dbReference type="CDD" id="cd09563">
    <property type="entry name" value="SAM_liprin-beta1_2_repeat1"/>
    <property type="match status" value="1"/>
</dbReference>
<reference evidence="7" key="1">
    <citation type="submission" date="2025-08" db="UniProtKB">
        <authorList>
            <consortium name="Ensembl"/>
        </authorList>
    </citation>
    <scope>IDENTIFICATION</scope>
</reference>
<dbReference type="SUPFAM" id="SSF47769">
    <property type="entry name" value="SAM/Pointed domain"/>
    <property type="match status" value="3"/>
</dbReference>
<evidence type="ECO:0000256" key="3">
    <source>
        <dbReference type="ARBA" id="ARBA00023054"/>
    </source>
</evidence>
<feature type="compositionally biased region" description="Basic and acidic residues" evidence="5">
    <location>
        <begin position="365"/>
        <end position="375"/>
    </location>
</feature>
<dbReference type="SMART" id="SM00454">
    <property type="entry name" value="SAM"/>
    <property type="match status" value="3"/>
</dbReference>
<keyword evidence="2" id="KW-0677">Repeat</keyword>
<evidence type="ECO:0000256" key="5">
    <source>
        <dbReference type="SAM" id="MobiDB-lite"/>
    </source>
</evidence>
<dbReference type="Gene3D" id="1.10.150.50">
    <property type="entry name" value="Transcription Factor, Ets-1"/>
    <property type="match status" value="3"/>
</dbReference>
<dbReference type="Proteomes" id="UP000694389">
    <property type="component" value="Unassembled WGS sequence"/>
</dbReference>
<comment type="similarity">
    <text evidence="1">Belongs to the liprin family. Liprin-beta subfamily.</text>
</comment>
<feature type="region of interest" description="Disordered" evidence="5">
    <location>
        <begin position="344"/>
        <end position="401"/>
    </location>
</feature>
<feature type="coiled-coil region" evidence="4">
    <location>
        <begin position="139"/>
        <end position="166"/>
    </location>
</feature>
<dbReference type="GO" id="GO:0048786">
    <property type="term" value="C:presynaptic active zone"/>
    <property type="evidence" value="ECO:0007669"/>
    <property type="project" value="TreeGrafter"/>
</dbReference>
<dbReference type="InterPro" id="IPR058914">
    <property type="entry name" value="LIPB1/2_CC"/>
</dbReference>
<dbReference type="InterPro" id="IPR029515">
    <property type="entry name" value="Liprin"/>
</dbReference>
<dbReference type="PANTHER" id="PTHR12587:SF21">
    <property type="entry name" value="PPFIA-BINDING PROTEIN 1A"/>
    <property type="match status" value="1"/>
</dbReference>